<dbReference type="EMBL" id="GBXM01085042">
    <property type="protein sequence ID" value="JAH23535.1"/>
    <property type="molecule type" value="Transcribed_RNA"/>
</dbReference>
<evidence type="ECO:0000313" key="1">
    <source>
        <dbReference type="EMBL" id="JAH23535.1"/>
    </source>
</evidence>
<proteinExistence type="predicted"/>
<reference evidence="1" key="1">
    <citation type="submission" date="2014-11" db="EMBL/GenBank/DDBJ databases">
        <authorList>
            <person name="Amaro Gonzalez C."/>
        </authorList>
    </citation>
    <scope>NUCLEOTIDE SEQUENCE</scope>
</reference>
<name>A0A0E9R4Y2_ANGAN</name>
<accession>A0A0E9R4Y2</accession>
<sequence length="44" mass="5085">MPFTGLNSRGHAFGFELIFNFLLFDYRHLSQRCELMSSCSARIA</sequence>
<reference evidence="1" key="2">
    <citation type="journal article" date="2015" name="Fish Shellfish Immunol.">
        <title>Early steps in the European eel (Anguilla anguilla)-Vibrio vulnificus interaction in the gills: Role of the RtxA13 toxin.</title>
        <authorList>
            <person name="Callol A."/>
            <person name="Pajuelo D."/>
            <person name="Ebbesson L."/>
            <person name="Teles M."/>
            <person name="MacKenzie S."/>
            <person name="Amaro C."/>
        </authorList>
    </citation>
    <scope>NUCLEOTIDE SEQUENCE</scope>
</reference>
<organism evidence="1">
    <name type="scientific">Anguilla anguilla</name>
    <name type="common">European freshwater eel</name>
    <name type="synonym">Muraena anguilla</name>
    <dbReference type="NCBI Taxonomy" id="7936"/>
    <lineage>
        <taxon>Eukaryota</taxon>
        <taxon>Metazoa</taxon>
        <taxon>Chordata</taxon>
        <taxon>Craniata</taxon>
        <taxon>Vertebrata</taxon>
        <taxon>Euteleostomi</taxon>
        <taxon>Actinopterygii</taxon>
        <taxon>Neopterygii</taxon>
        <taxon>Teleostei</taxon>
        <taxon>Anguilliformes</taxon>
        <taxon>Anguillidae</taxon>
        <taxon>Anguilla</taxon>
    </lineage>
</organism>
<protein>
    <submittedName>
        <fullName evidence="1">Uncharacterized protein</fullName>
    </submittedName>
</protein>
<dbReference type="AlphaFoldDB" id="A0A0E9R4Y2"/>